<reference evidence="1 2" key="1">
    <citation type="journal article" date="2015" name="Genome Biol. Evol.">
        <title>The genome of winter moth (Operophtera brumata) provides a genomic perspective on sexual dimorphism and phenology.</title>
        <authorList>
            <person name="Derks M.F."/>
            <person name="Smit S."/>
            <person name="Salis L."/>
            <person name="Schijlen E."/>
            <person name="Bossers A."/>
            <person name="Mateman C."/>
            <person name="Pijl A.S."/>
            <person name="de Ridder D."/>
            <person name="Groenen M.A."/>
            <person name="Visser M.E."/>
            <person name="Megens H.J."/>
        </authorList>
    </citation>
    <scope>NUCLEOTIDE SEQUENCE [LARGE SCALE GENOMIC DNA]</scope>
    <source>
        <strain evidence="1">WM2013NL</strain>
        <tissue evidence="1">Head and thorax</tissue>
    </source>
</reference>
<name>A0A0L7LEJ0_OPEBR</name>
<sequence length="100" mass="11556">MTSEIEPVPKEIVALIPQYKGDKRQLNLYLPKCEYVIERYSNPGREEQNLCVYNVLSSKLTENATALLSEREDVVTWCALKELLIQHFGDPRSEKCINIE</sequence>
<evidence type="ECO:0000313" key="2">
    <source>
        <dbReference type="Proteomes" id="UP000037510"/>
    </source>
</evidence>
<evidence type="ECO:0000313" key="1">
    <source>
        <dbReference type="EMBL" id="KOB73789.1"/>
    </source>
</evidence>
<organism evidence="1 2">
    <name type="scientific">Operophtera brumata</name>
    <name type="common">Winter moth</name>
    <name type="synonym">Phalaena brumata</name>
    <dbReference type="NCBI Taxonomy" id="104452"/>
    <lineage>
        <taxon>Eukaryota</taxon>
        <taxon>Metazoa</taxon>
        <taxon>Ecdysozoa</taxon>
        <taxon>Arthropoda</taxon>
        <taxon>Hexapoda</taxon>
        <taxon>Insecta</taxon>
        <taxon>Pterygota</taxon>
        <taxon>Neoptera</taxon>
        <taxon>Endopterygota</taxon>
        <taxon>Lepidoptera</taxon>
        <taxon>Glossata</taxon>
        <taxon>Ditrysia</taxon>
        <taxon>Geometroidea</taxon>
        <taxon>Geometridae</taxon>
        <taxon>Larentiinae</taxon>
        <taxon>Operophtera</taxon>
    </lineage>
</organism>
<dbReference type="EMBL" id="JTDY01001470">
    <property type="protein sequence ID" value="KOB73789.1"/>
    <property type="molecule type" value="Genomic_DNA"/>
</dbReference>
<comment type="caution">
    <text evidence="1">The sequence shown here is derived from an EMBL/GenBank/DDBJ whole genome shotgun (WGS) entry which is preliminary data.</text>
</comment>
<accession>A0A0L7LEJ0</accession>
<protein>
    <submittedName>
        <fullName evidence="1">Cytadhesion</fullName>
    </submittedName>
</protein>
<dbReference type="Proteomes" id="UP000037510">
    <property type="component" value="Unassembled WGS sequence"/>
</dbReference>
<proteinExistence type="predicted"/>
<gene>
    <name evidence="1" type="ORF">OBRU01_10155</name>
</gene>
<keyword evidence="2" id="KW-1185">Reference proteome</keyword>
<dbReference type="AlphaFoldDB" id="A0A0L7LEJ0"/>